<accession>A0A9N9HFM8</accession>
<sequence length="111" mass="13358">MNNYYDNFTNENFEKSFKEPDSSEILEYDNDSEDSLFENEYMDCKVLSEEENQQLSCIIINNLKEEIQYYNLTNNLRSVFTLVETWKIEIMQKKNFNITTLSICSNHFNFD</sequence>
<gene>
    <name evidence="1" type="ORF">CPELLU_LOCUS10313</name>
</gene>
<dbReference type="EMBL" id="CAJVQA010008443">
    <property type="protein sequence ID" value="CAG8671774.1"/>
    <property type="molecule type" value="Genomic_DNA"/>
</dbReference>
<dbReference type="Proteomes" id="UP000789759">
    <property type="component" value="Unassembled WGS sequence"/>
</dbReference>
<comment type="caution">
    <text evidence="1">The sequence shown here is derived from an EMBL/GenBank/DDBJ whole genome shotgun (WGS) entry which is preliminary data.</text>
</comment>
<proteinExistence type="predicted"/>
<keyword evidence="2" id="KW-1185">Reference proteome</keyword>
<organism evidence="1 2">
    <name type="scientific">Cetraspora pellucida</name>
    <dbReference type="NCBI Taxonomy" id="1433469"/>
    <lineage>
        <taxon>Eukaryota</taxon>
        <taxon>Fungi</taxon>
        <taxon>Fungi incertae sedis</taxon>
        <taxon>Mucoromycota</taxon>
        <taxon>Glomeromycotina</taxon>
        <taxon>Glomeromycetes</taxon>
        <taxon>Diversisporales</taxon>
        <taxon>Gigasporaceae</taxon>
        <taxon>Cetraspora</taxon>
    </lineage>
</organism>
<dbReference type="AlphaFoldDB" id="A0A9N9HFM8"/>
<reference evidence="1" key="1">
    <citation type="submission" date="2021-06" db="EMBL/GenBank/DDBJ databases">
        <authorList>
            <person name="Kallberg Y."/>
            <person name="Tangrot J."/>
            <person name="Rosling A."/>
        </authorList>
    </citation>
    <scope>NUCLEOTIDE SEQUENCE</scope>
    <source>
        <strain evidence="1">FL966</strain>
    </source>
</reference>
<evidence type="ECO:0000313" key="1">
    <source>
        <dbReference type="EMBL" id="CAG8671774.1"/>
    </source>
</evidence>
<protein>
    <submittedName>
        <fullName evidence="1">19563_t:CDS:1</fullName>
    </submittedName>
</protein>
<name>A0A9N9HFM8_9GLOM</name>
<evidence type="ECO:0000313" key="2">
    <source>
        <dbReference type="Proteomes" id="UP000789759"/>
    </source>
</evidence>
<dbReference type="OrthoDB" id="2414858at2759"/>